<reference evidence="3" key="1">
    <citation type="journal article" date="2009" name="Appl. Environ. Microbiol.">
        <title>Complete genome sequence of the chemolithoautotrophic marine magnetotactic coccus strain MC-1.</title>
        <authorList>
            <person name="Schubbe S."/>
            <person name="Williams T.J."/>
            <person name="Xie G."/>
            <person name="Kiss H.E."/>
            <person name="Brettin T.S."/>
            <person name="Martinez D."/>
            <person name="Ross C.A."/>
            <person name="Schuler D."/>
            <person name="Cox B.L."/>
            <person name="Nealson K.H."/>
            <person name="Bazylinski D.A."/>
        </authorList>
    </citation>
    <scope>NUCLEOTIDE SEQUENCE [LARGE SCALE GENOMIC DNA]</scope>
    <source>
        <strain evidence="3">ATCC BAA-1437 / JCM 17883 / MC-1</strain>
    </source>
</reference>
<dbReference type="HOGENOM" id="CLU_1118561_0_0_5"/>
<evidence type="ECO:0000259" key="1">
    <source>
        <dbReference type="Pfam" id="PF08242"/>
    </source>
</evidence>
<organism evidence="2 3">
    <name type="scientific">Magnetococcus marinus (strain ATCC BAA-1437 / JCM 17883 / MC-1)</name>
    <dbReference type="NCBI Taxonomy" id="156889"/>
    <lineage>
        <taxon>Bacteria</taxon>
        <taxon>Pseudomonadati</taxon>
        <taxon>Pseudomonadota</taxon>
        <taxon>Magnetococcia</taxon>
        <taxon>Magnetococcales</taxon>
        <taxon>Magnetococcaceae</taxon>
        <taxon>Magnetococcus</taxon>
    </lineage>
</organism>
<keyword evidence="2" id="KW-0808">Transferase</keyword>
<protein>
    <submittedName>
        <fullName evidence="2">Methyltransferase type 11</fullName>
    </submittedName>
</protein>
<dbReference type="EMBL" id="CP000471">
    <property type="protein sequence ID" value="ABK46002.1"/>
    <property type="molecule type" value="Genomic_DNA"/>
</dbReference>
<dbReference type="KEGG" id="mgm:Mmc1_3517"/>
<sequence length="278" mass="31634">MARHTAPMPRWWRPPSGTEPMYDETNTQNYYADQETAAQFEQKRFYGAFGRYLKAHDADFYANNPKVAYATCHTALELGAGSGRITEAMVSRQPHLQITATDRSEPMLAQLKQRPGLAQAGQRLIIRCTPAEALAHEPTSYDLVYFARLLMHIKDWQSFLQIAAGLSRNYLLFDFPPSASLGSWGRSVLDRSRHGAQHHDKYHTYNIAQVRQVLHEVGFELVWLYRPFVLPIPVHLKIGWPNGSLAIERAFKWFGLQRLLGAPAHMVARRITPPSPTP</sequence>
<dbReference type="Proteomes" id="UP000002586">
    <property type="component" value="Chromosome"/>
</dbReference>
<gene>
    <name evidence="2" type="ordered locus">Mmc1_3517</name>
</gene>
<keyword evidence="3" id="KW-1185">Reference proteome</keyword>
<dbReference type="Pfam" id="PF08242">
    <property type="entry name" value="Methyltransf_12"/>
    <property type="match status" value="1"/>
</dbReference>
<dbReference type="InterPro" id="IPR013217">
    <property type="entry name" value="Methyltransf_12"/>
</dbReference>
<reference evidence="2 3" key="2">
    <citation type="journal article" date="2012" name="Int. J. Syst. Evol. Microbiol.">
        <title>Magnetococcus marinus gen. nov., sp. nov., a marine, magnetotactic bacterium that represents a novel lineage (Magnetococcaceae fam. nov.; Magnetococcales ord. nov.) at the base of the Alphaproteobacteria.</title>
        <authorList>
            <person name="Bazylinski D.A."/>
            <person name="Williams T.J."/>
            <person name="Lefevre C.T."/>
            <person name="Berg R.J."/>
            <person name="Zhang C.L."/>
            <person name="Bowser S.S."/>
            <person name="Dean A.J."/>
            <person name="Beveridge T.J."/>
        </authorList>
    </citation>
    <scope>NUCLEOTIDE SEQUENCE [LARGE SCALE GENOMIC DNA]</scope>
    <source>
        <strain evidence="3">ATCC BAA-1437 / JCM 17883 / MC-1</strain>
    </source>
</reference>
<accession>A0LDF9</accession>
<dbReference type="STRING" id="156889.Mmc1_3517"/>
<dbReference type="GO" id="GO:0032259">
    <property type="term" value="P:methylation"/>
    <property type="evidence" value="ECO:0007669"/>
    <property type="project" value="UniProtKB-KW"/>
</dbReference>
<keyword evidence="2" id="KW-0489">Methyltransferase</keyword>
<dbReference type="SUPFAM" id="SSF53335">
    <property type="entry name" value="S-adenosyl-L-methionine-dependent methyltransferases"/>
    <property type="match status" value="1"/>
</dbReference>
<proteinExistence type="predicted"/>
<dbReference type="Gene3D" id="3.40.50.150">
    <property type="entry name" value="Vaccinia Virus protein VP39"/>
    <property type="match status" value="1"/>
</dbReference>
<dbReference type="eggNOG" id="COG4976">
    <property type="taxonomic scope" value="Bacteria"/>
</dbReference>
<evidence type="ECO:0000313" key="2">
    <source>
        <dbReference type="EMBL" id="ABK46002.1"/>
    </source>
</evidence>
<dbReference type="GO" id="GO:0008168">
    <property type="term" value="F:methyltransferase activity"/>
    <property type="evidence" value="ECO:0007669"/>
    <property type="project" value="UniProtKB-KW"/>
</dbReference>
<evidence type="ECO:0000313" key="3">
    <source>
        <dbReference type="Proteomes" id="UP000002586"/>
    </source>
</evidence>
<name>A0LDF9_MAGMM</name>
<feature type="domain" description="Methyltransferase type 12" evidence="1">
    <location>
        <begin position="76"/>
        <end position="164"/>
    </location>
</feature>
<dbReference type="CDD" id="cd02440">
    <property type="entry name" value="AdoMet_MTases"/>
    <property type="match status" value="1"/>
</dbReference>
<dbReference type="InterPro" id="IPR029063">
    <property type="entry name" value="SAM-dependent_MTases_sf"/>
</dbReference>
<dbReference type="AlphaFoldDB" id="A0LDF9"/>